<sequence>MFRGTAIIDGSPVYGSRQRWIGVGLRVEDRSEANAAGKPADTTRSRGPVSVPDELGRSVRDRYEFVILGAGCSGLSLCYYLLERGVDAPILILDRKRTFEDDRTWCFWDVEPTPFTRLALKEWSSWDFVSAGGSATQTNNRYPYKCLAGRDFYEHALARLAESPNVTVRLGEEVRGYTEENGEVRVETSGGTLRSRQVFDGRGLLPGSPVFEEARQRAVWVPQKFLGLRIRVCKPVFDPERCTLMDFSVDQSRGLRFVYVLPMGEREALVENVYLSEADVSQAEHRAEIGAYLESIYGLSPDEYETLGEERGYIPMTDHAFLRRFGERIHNIGMLGGETRPSTGYTFLRIQRHCRALAAAVVSGADPPERTHPRRLDLLDSLFLRFVRERPGECPEVYRRMFVGVPPDSLVRFLTEKSTPLDEARLVRALPKTPFLKLAARTLLERPPAPGP</sequence>
<protein>
    <recommendedName>
        <fullName evidence="3">Lycopene beta cyclase</fullName>
    </recommendedName>
</protein>
<evidence type="ECO:0008006" key="3">
    <source>
        <dbReference type="Google" id="ProtNLM"/>
    </source>
</evidence>
<accession>A0A6J4QH87</accession>
<dbReference type="Pfam" id="PF05834">
    <property type="entry name" value="Lycopene_cycl"/>
    <property type="match status" value="1"/>
</dbReference>
<dbReference type="Gene3D" id="3.50.50.60">
    <property type="entry name" value="FAD/NAD(P)-binding domain"/>
    <property type="match status" value="1"/>
</dbReference>
<evidence type="ECO:0000256" key="1">
    <source>
        <dbReference type="SAM" id="MobiDB-lite"/>
    </source>
</evidence>
<gene>
    <name evidence="2" type="ORF">AVDCRST_MAG80-1029</name>
</gene>
<organism evidence="2">
    <name type="scientific">uncultured Rubrobacteraceae bacterium</name>
    <dbReference type="NCBI Taxonomy" id="349277"/>
    <lineage>
        <taxon>Bacteria</taxon>
        <taxon>Bacillati</taxon>
        <taxon>Actinomycetota</taxon>
        <taxon>Rubrobacteria</taxon>
        <taxon>Rubrobacterales</taxon>
        <taxon>Rubrobacteraceae</taxon>
        <taxon>environmental samples</taxon>
    </lineage>
</organism>
<proteinExistence type="predicted"/>
<dbReference type="SUPFAM" id="SSF51905">
    <property type="entry name" value="FAD/NAD(P)-binding domain"/>
    <property type="match status" value="1"/>
</dbReference>
<dbReference type="AlphaFoldDB" id="A0A6J4QH87"/>
<dbReference type="InterPro" id="IPR036188">
    <property type="entry name" value="FAD/NAD-bd_sf"/>
</dbReference>
<dbReference type="EMBL" id="CADCVC010000087">
    <property type="protein sequence ID" value="CAA9437542.1"/>
    <property type="molecule type" value="Genomic_DNA"/>
</dbReference>
<evidence type="ECO:0000313" key="2">
    <source>
        <dbReference type="EMBL" id="CAA9437542.1"/>
    </source>
</evidence>
<feature type="region of interest" description="Disordered" evidence="1">
    <location>
        <begin position="32"/>
        <end position="51"/>
    </location>
</feature>
<reference evidence="2" key="1">
    <citation type="submission" date="2020-02" db="EMBL/GenBank/DDBJ databases">
        <authorList>
            <person name="Meier V. D."/>
        </authorList>
    </citation>
    <scope>NUCLEOTIDE SEQUENCE</scope>
    <source>
        <strain evidence="2">AVDCRST_MAG80</strain>
    </source>
</reference>
<name>A0A6J4QH87_9ACTN</name>